<evidence type="ECO:0000313" key="3">
    <source>
        <dbReference type="EMBL" id="KKT48411.1"/>
    </source>
</evidence>
<dbReference type="SUPFAM" id="SSF52540">
    <property type="entry name" value="P-loop containing nucleoside triphosphate hydrolases"/>
    <property type="match status" value="1"/>
</dbReference>
<feature type="domain" description="Thymidylate kinase-like" evidence="2">
    <location>
        <begin position="9"/>
        <end position="187"/>
    </location>
</feature>
<dbReference type="PANTHER" id="PTHR10344">
    <property type="entry name" value="THYMIDYLATE KINASE"/>
    <property type="match status" value="1"/>
</dbReference>
<dbReference type="EMBL" id="LCIE01000030">
    <property type="protein sequence ID" value="KKT48411.1"/>
    <property type="molecule type" value="Genomic_DNA"/>
</dbReference>
<dbReference type="STRING" id="1618392.UW41_C0030G0008"/>
<dbReference type="InterPro" id="IPR027417">
    <property type="entry name" value="P-loop_NTPase"/>
</dbReference>
<accession>A0A0G1HMI1</accession>
<dbReference type="InterPro" id="IPR039430">
    <property type="entry name" value="Thymidylate_kin-like_dom"/>
</dbReference>
<dbReference type="GO" id="GO:0006233">
    <property type="term" value="P:dTDP biosynthetic process"/>
    <property type="evidence" value="ECO:0007669"/>
    <property type="project" value="TreeGrafter"/>
</dbReference>
<evidence type="ECO:0000256" key="1">
    <source>
        <dbReference type="ARBA" id="ARBA00009776"/>
    </source>
</evidence>
<dbReference type="AlphaFoldDB" id="A0A0G1HMI1"/>
<evidence type="ECO:0000259" key="2">
    <source>
        <dbReference type="Pfam" id="PF02223"/>
    </source>
</evidence>
<reference evidence="3 4" key="1">
    <citation type="journal article" date="2015" name="Nature">
        <title>rRNA introns, odd ribosomes, and small enigmatic genomes across a large radiation of phyla.</title>
        <authorList>
            <person name="Brown C.T."/>
            <person name="Hug L.A."/>
            <person name="Thomas B.C."/>
            <person name="Sharon I."/>
            <person name="Castelle C.J."/>
            <person name="Singh A."/>
            <person name="Wilkins M.J."/>
            <person name="Williams K.H."/>
            <person name="Banfield J.F."/>
        </authorList>
    </citation>
    <scope>NUCLEOTIDE SEQUENCE [LARGE SCALE GENOMIC DNA]</scope>
</reference>
<evidence type="ECO:0000313" key="4">
    <source>
        <dbReference type="Proteomes" id="UP000034172"/>
    </source>
</evidence>
<dbReference type="Gene3D" id="3.40.50.300">
    <property type="entry name" value="P-loop containing nucleotide triphosphate hydrolases"/>
    <property type="match status" value="1"/>
</dbReference>
<proteinExistence type="inferred from homology"/>
<dbReference type="Pfam" id="PF02223">
    <property type="entry name" value="Thymidylate_kin"/>
    <property type="match status" value="1"/>
</dbReference>
<comment type="similarity">
    <text evidence="1">Belongs to the thymidylate kinase family.</text>
</comment>
<dbReference type="GO" id="GO:0005737">
    <property type="term" value="C:cytoplasm"/>
    <property type="evidence" value="ECO:0007669"/>
    <property type="project" value="TreeGrafter"/>
</dbReference>
<dbReference type="PANTHER" id="PTHR10344:SF1">
    <property type="entry name" value="THYMIDYLATE KINASE"/>
    <property type="match status" value="1"/>
</dbReference>
<name>A0A0G1HMI1_9BACT</name>
<dbReference type="GO" id="GO:0006227">
    <property type="term" value="P:dUDP biosynthetic process"/>
    <property type="evidence" value="ECO:0007669"/>
    <property type="project" value="TreeGrafter"/>
</dbReference>
<organism evidence="3 4">
    <name type="scientific">Candidatus Collierbacteria bacterium GW2011_GWC2_44_18</name>
    <dbReference type="NCBI Taxonomy" id="1618392"/>
    <lineage>
        <taxon>Bacteria</taxon>
        <taxon>Candidatus Collieribacteriota</taxon>
    </lineage>
</organism>
<keyword evidence="3" id="KW-0418">Kinase</keyword>
<comment type="caution">
    <text evidence="3">The sequence shown here is derived from an EMBL/GenBank/DDBJ whole genome shotgun (WGS) entry which is preliminary data.</text>
</comment>
<dbReference type="Proteomes" id="UP000034172">
    <property type="component" value="Unassembled WGS sequence"/>
</dbReference>
<keyword evidence="3" id="KW-0808">Transferase</keyword>
<dbReference type="GO" id="GO:0004798">
    <property type="term" value="F:dTMP kinase activity"/>
    <property type="evidence" value="ECO:0007669"/>
    <property type="project" value="TreeGrafter"/>
</dbReference>
<protein>
    <submittedName>
        <fullName evidence="3">Thymidylate kinase</fullName>
    </submittedName>
</protein>
<dbReference type="GO" id="GO:0006235">
    <property type="term" value="P:dTTP biosynthetic process"/>
    <property type="evidence" value="ECO:0007669"/>
    <property type="project" value="TreeGrafter"/>
</dbReference>
<sequence>MGRFIVIYGSNNLGKSKQLDLLEQEYQGMGVPYTRIKYPIYDSPTGEIINRVLRPDENGNKPELSEEEFQAIYAENRRQFEPTLLCLLESGDVIAEDYVGTGLAWGITKGVNRGYLDEINAGLLKPDVEIMLDGYRFGGGIERRHRHEDVEKGVWERSREVHLELANELGWEIVNANDSPEKVHERIVGVLAGV</sequence>
<gene>
    <name evidence="3" type="ORF">UW41_C0030G0008</name>
</gene>